<evidence type="ECO:0000313" key="5">
    <source>
        <dbReference type="Proteomes" id="UP001212841"/>
    </source>
</evidence>
<comment type="caution">
    <text evidence="4">The sequence shown here is derived from an EMBL/GenBank/DDBJ whole genome shotgun (WGS) entry which is preliminary data.</text>
</comment>
<dbReference type="Gene3D" id="1.10.4190.10">
    <property type="entry name" value="Urease accessory protein UreF"/>
    <property type="match status" value="1"/>
</dbReference>
<keyword evidence="2" id="KW-0143">Chaperone</keyword>
<dbReference type="PIRSF" id="PIRSF009467">
    <property type="entry name" value="Ureas_acces_UreF"/>
    <property type="match status" value="1"/>
</dbReference>
<dbReference type="EMBL" id="JADGJD010001225">
    <property type="protein sequence ID" value="KAJ3045601.1"/>
    <property type="molecule type" value="Genomic_DNA"/>
</dbReference>
<organism evidence="4 5">
    <name type="scientific">Rhizophlyctis rosea</name>
    <dbReference type="NCBI Taxonomy" id="64517"/>
    <lineage>
        <taxon>Eukaryota</taxon>
        <taxon>Fungi</taxon>
        <taxon>Fungi incertae sedis</taxon>
        <taxon>Chytridiomycota</taxon>
        <taxon>Chytridiomycota incertae sedis</taxon>
        <taxon>Chytridiomycetes</taxon>
        <taxon>Rhizophlyctidales</taxon>
        <taxon>Rhizophlyctidaceae</taxon>
        <taxon>Rhizophlyctis</taxon>
    </lineage>
</organism>
<evidence type="ECO:0000256" key="1">
    <source>
        <dbReference type="ARBA" id="ARBA00022988"/>
    </source>
</evidence>
<dbReference type="PANTHER" id="PTHR33620:SF1">
    <property type="entry name" value="UREASE ACCESSORY PROTEIN F"/>
    <property type="match status" value="1"/>
</dbReference>
<dbReference type="Proteomes" id="UP001212841">
    <property type="component" value="Unassembled WGS sequence"/>
</dbReference>
<accession>A0AAD5X0Y5</accession>
<gene>
    <name evidence="4" type="ORF">HK097_001179</name>
</gene>
<sequence>MEDWLLWMLADSSLPTGGFVASGGLEAALHASQIHSEPSLISFISTSLHNLAHSSIPYVRSAWSCLDSDSMQNSDTPPSEELLRLDKLYDALTGSNHVARRASIAQGSAYLTVMERGFVDCVEDGKIKQMKLFKMKIRGGTTPGHLPITFGAITQCLRISLDKTLHLYLYLHARTLLSSAVRLNLVGPYRAQALLLHLHSTVDKVLENYHLSVERPEDVDRVEGKGEEEDEGGWQTSPLLDIMQGTHDRLYTRLFNT</sequence>
<comment type="similarity">
    <text evidence="3">Belongs to the UreF family.</text>
</comment>
<keyword evidence="1" id="KW-0996">Nickel insertion</keyword>
<name>A0AAD5X0Y5_9FUNG</name>
<evidence type="ECO:0000313" key="4">
    <source>
        <dbReference type="EMBL" id="KAJ3045601.1"/>
    </source>
</evidence>
<dbReference type="InterPro" id="IPR038277">
    <property type="entry name" value="UreF_sf"/>
</dbReference>
<dbReference type="AlphaFoldDB" id="A0AAD5X0Y5"/>
<evidence type="ECO:0008006" key="6">
    <source>
        <dbReference type="Google" id="ProtNLM"/>
    </source>
</evidence>
<dbReference type="Pfam" id="PF01730">
    <property type="entry name" value="UreF"/>
    <property type="match status" value="1"/>
</dbReference>
<reference evidence="4" key="1">
    <citation type="submission" date="2020-05" db="EMBL/GenBank/DDBJ databases">
        <title>Phylogenomic resolution of chytrid fungi.</title>
        <authorList>
            <person name="Stajich J.E."/>
            <person name="Amses K."/>
            <person name="Simmons R."/>
            <person name="Seto K."/>
            <person name="Myers J."/>
            <person name="Bonds A."/>
            <person name="Quandt C.A."/>
            <person name="Barry K."/>
            <person name="Liu P."/>
            <person name="Grigoriev I."/>
            <person name="Longcore J.E."/>
            <person name="James T.Y."/>
        </authorList>
    </citation>
    <scope>NUCLEOTIDE SEQUENCE</scope>
    <source>
        <strain evidence="4">JEL0318</strain>
    </source>
</reference>
<evidence type="ECO:0000256" key="3">
    <source>
        <dbReference type="ARBA" id="ARBA00046339"/>
    </source>
</evidence>
<evidence type="ECO:0000256" key="2">
    <source>
        <dbReference type="ARBA" id="ARBA00023186"/>
    </source>
</evidence>
<dbReference type="GO" id="GO:0016151">
    <property type="term" value="F:nickel cation binding"/>
    <property type="evidence" value="ECO:0007669"/>
    <property type="project" value="InterPro"/>
</dbReference>
<dbReference type="PANTHER" id="PTHR33620">
    <property type="entry name" value="UREASE ACCESSORY PROTEIN F"/>
    <property type="match status" value="1"/>
</dbReference>
<keyword evidence="5" id="KW-1185">Reference proteome</keyword>
<dbReference type="InterPro" id="IPR002639">
    <property type="entry name" value="UreF"/>
</dbReference>
<protein>
    <recommendedName>
        <fullName evidence="6">Urease accessory protein UreF</fullName>
    </recommendedName>
</protein>
<proteinExistence type="inferred from homology"/>